<keyword evidence="9" id="KW-1185">Reference proteome</keyword>
<evidence type="ECO:0000259" key="7">
    <source>
        <dbReference type="PROSITE" id="PS51754"/>
    </source>
</evidence>
<comment type="function">
    <text evidence="6">Transcriptional repressor that regulates multiple aspects of plant growth and development.</text>
</comment>
<organism evidence="8 9">
    <name type="scientific">Penstemon smallii</name>
    <dbReference type="NCBI Taxonomy" id="265156"/>
    <lineage>
        <taxon>Eukaryota</taxon>
        <taxon>Viridiplantae</taxon>
        <taxon>Streptophyta</taxon>
        <taxon>Embryophyta</taxon>
        <taxon>Tracheophyta</taxon>
        <taxon>Spermatophyta</taxon>
        <taxon>Magnoliopsida</taxon>
        <taxon>eudicotyledons</taxon>
        <taxon>Gunneridae</taxon>
        <taxon>Pentapetalae</taxon>
        <taxon>asterids</taxon>
        <taxon>lamiids</taxon>
        <taxon>Lamiales</taxon>
        <taxon>Plantaginaceae</taxon>
        <taxon>Cheloneae</taxon>
        <taxon>Penstemon</taxon>
    </lineage>
</organism>
<keyword evidence="4 6" id="KW-0804">Transcription</keyword>
<evidence type="ECO:0000256" key="3">
    <source>
        <dbReference type="ARBA" id="ARBA00023015"/>
    </source>
</evidence>
<dbReference type="GO" id="GO:0045892">
    <property type="term" value="P:negative regulation of DNA-templated transcription"/>
    <property type="evidence" value="ECO:0007669"/>
    <property type="project" value="UniProtKB-UniRule"/>
</dbReference>
<protein>
    <recommendedName>
        <fullName evidence="6">Transcription repressor</fullName>
    </recommendedName>
    <alternativeName>
        <fullName evidence="6">Ovate family protein</fullName>
    </alternativeName>
</protein>
<evidence type="ECO:0000313" key="8">
    <source>
        <dbReference type="EMBL" id="KAL3839338.1"/>
    </source>
</evidence>
<keyword evidence="3 6" id="KW-0805">Transcription regulation</keyword>
<proteinExistence type="predicted"/>
<keyword evidence="2 6" id="KW-0678">Repressor</keyword>
<comment type="caution">
    <text evidence="8">The sequence shown here is derived from an EMBL/GenBank/DDBJ whole genome shotgun (WGS) entry which is preliminary data.</text>
</comment>
<dbReference type="PANTHER" id="PTHR33057">
    <property type="entry name" value="TRANSCRIPTION REPRESSOR OFP7-RELATED"/>
    <property type="match status" value="1"/>
</dbReference>
<keyword evidence="5 6" id="KW-0539">Nucleus</keyword>
<sequence>MGKKMKLFPFLLKPTESTTTAAAAAAAASSWPWPTCTNNPKTLSFRAATTTTTTNNNNENNYYKNESAEDPNSFFNINHQNEERESNAEDSSIILSGLRSDRLFFEPGETNSILEEAKTKSYDFTHKDKNVEIMTMDSGDPFSDFRVSMEELVEAHGLKDWACLEELLTWYLRVFARVEVVEEDDS</sequence>
<dbReference type="InterPro" id="IPR006458">
    <property type="entry name" value="Ovate_C"/>
</dbReference>
<name>A0ABD3TSW0_9LAMI</name>
<evidence type="ECO:0000313" key="9">
    <source>
        <dbReference type="Proteomes" id="UP001634393"/>
    </source>
</evidence>
<dbReference type="PROSITE" id="PS51754">
    <property type="entry name" value="OVATE"/>
    <property type="match status" value="1"/>
</dbReference>
<dbReference type="EMBL" id="JBJXBP010000003">
    <property type="protein sequence ID" value="KAL3839338.1"/>
    <property type="molecule type" value="Genomic_DNA"/>
</dbReference>
<dbReference type="InterPro" id="IPR038933">
    <property type="entry name" value="Ovate"/>
</dbReference>
<comment type="subcellular location">
    <subcellularLocation>
        <location evidence="1 6">Nucleus</location>
    </subcellularLocation>
</comment>
<gene>
    <name evidence="8" type="ORF">ACJIZ3_023929</name>
</gene>
<dbReference type="PANTHER" id="PTHR33057:SF26">
    <property type="entry name" value="TRANSCRIPTION REPRESSOR OFP13"/>
    <property type="match status" value="1"/>
</dbReference>
<evidence type="ECO:0000256" key="4">
    <source>
        <dbReference type="ARBA" id="ARBA00023163"/>
    </source>
</evidence>
<feature type="domain" description="OVATE" evidence="7">
    <location>
        <begin position="134"/>
        <end position="186"/>
    </location>
</feature>
<accession>A0ABD3TSW0</accession>
<dbReference type="GO" id="GO:0005634">
    <property type="term" value="C:nucleus"/>
    <property type="evidence" value="ECO:0007669"/>
    <property type="project" value="UniProtKB-SubCell"/>
</dbReference>
<reference evidence="8 9" key="1">
    <citation type="submission" date="2024-12" db="EMBL/GenBank/DDBJ databases">
        <title>The unique morphological basis and parallel evolutionary history of personate flowers in Penstemon.</title>
        <authorList>
            <person name="Depatie T.H."/>
            <person name="Wessinger C.A."/>
        </authorList>
    </citation>
    <scope>NUCLEOTIDE SEQUENCE [LARGE SCALE GENOMIC DNA]</scope>
    <source>
        <strain evidence="8">WTNN_2</strain>
        <tissue evidence="8">Leaf</tissue>
    </source>
</reference>
<evidence type="ECO:0000256" key="1">
    <source>
        <dbReference type="ARBA" id="ARBA00004123"/>
    </source>
</evidence>
<dbReference type="AlphaFoldDB" id="A0ABD3TSW0"/>
<evidence type="ECO:0000256" key="6">
    <source>
        <dbReference type="RuleBase" id="RU367028"/>
    </source>
</evidence>
<evidence type="ECO:0000256" key="5">
    <source>
        <dbReference type="ARBA" id="ARBA00023242"/>
    </source>
</evidence>
<dbReference type="Proteomes" id="UP001634393">
    <property type="component" value="Unassembled WGS sequence"/>
</dbReference>
<evidence type="ECO:0000256" key="2">
    <source>
        <dbReference type="ARBA" id="ARBA00022491"/>
    </source>
</evidence>
<dbReference type="Pfam" id="PF04844">
    <property type="entry name" value="Ovate"/>
    <property type="match status" value="1"/>
</dbReference>